<dbReference type="OMA" id="CSSERMA"/>
<dbReference type="Proteomes" id="UP000095281">
    <property type="component" value="Unplaced"/>
</dbReference>
<dbReference type="GO" id="GO:0046872">
    <property type="term" value="F:metal ion binding"/>
    <property type="evidence" value="ECO:0007669"/>
    <property type="project" value="UniProtKB-KW"/>
</dbReference>
<dbReference type="InterPro" id="IPR001370">
    <property type="entry name" value="BIR_rpt"/>
</dbReference>
<evidence type="ECO:0000313" key="3">
    <source>
        <dbReference type="Proteomes" id="UP000095281"/>
    </source>
</evidence>
<dbReference type="Gene3D" id="1.10.1170.10">
    <property type="entry name" value="Inhibitor Of Apoptosis Protein (2mihbC-IAP-1), Chain A"/>
    <property type="match status" value="1"/>
</dbReference>
<dbReference type="InterPro" id="IPR051190">
    <property type="entry name" value="Baculoviral_IAP"/>
</dbReference>
<dbReference type="AlphaFoldDB" id="A0A1I8BIX9"/>
<sequence>MSKRNTENHGEPVNLDSFLEFVSLEMSIYSKRLATFKGSWAYNNDENAQCSSERMARAGFYCSELKPNADCARCYVCQHELLWDAQDDPWDEHRNHRPDCELVKIGKQDESEFTCREQLRILSFIYSCRQNVIVDDSIEDLRALMDKLMADVDKVMRTNGV</sequence>
<evidence type="ECO:0000256" key="1">
    <source>
        <dbReference type="ARBA" id="ARBA00022723"/>
    </source>
</evidence>
<evidence type="ECO:0000313" key="4">
    <source>
        <dbReference type="WBParaSite" id="MhA1_Contig261.frz3.gene16"/>
    </source>
</evidence>
<keyword evidence="2" id="KW-0862">Zinc</keyword>
<dbReference type="WBParaSite" id="MhA1_Contig261.frz3.gene16">
    <property type="protein sequence ID" value="MhA1_Contig261.frz3.gene16"/>
    <property type="gene ID" value="MhA1_Contig261.frz3.gene16"/>
</dbReference>
<dbReference type="PANTHER" id="PTHR46771">
    <property type="entry name" value="DETERIN"/>
    <property type="match status" value="1"/>
</dbReference>
<dbReference type="Pfam" id="PF00653">
    <property type="entry name" value="BIR"/>
    <property type="match status" value="1"/>
</dbReference>
<accession>A0A1I8BIX9</accession>
<reference evidence="4" key="1">
    <citation type="submission" date="2016-11" db="UniProtKB">
        <authorList>
            <consortium name="WormBaseParasite"/>
        </authorList>
    </citation>
    <scope>IDENTIFICATION</scope>
</reference>
<keyword evidence="3" id="KW-1185">Reference proteome</keyword>
<keyword evidence="1" id="KW-0479">Metal-binding</keyword>
<dbReference type="PROSITE" id="PS50143">
    <property type="entry name" value="BIR_REPEAT_2"/>
    <property type="match status" value="1"/>
</dbReference>
<dbReference type="PANTHER" id="PTHR46771:SF5">
    <property type="entry name" value="DETERIN"/>
    <property type="match status" value="1"/>
</dbReference>
<protein>
    <submittedName>
        <fullName evidence="4">MYND-type domain-containing protein</fullName>
    </submittedName>
</protein>
<proteinExistence type="predicted"/>
<evidence type="ECO:0000256" key="2">
    <source>
        <dbReference type="ARBA" id="ARBA00022833"/>
    </source>
</evidence>
<name>A0A1I8BIX9_MELHA</name>
<dbReference type="SUPFAM" id="SSF57924">
    <property type="entry name" value="Inhibitor of apoptosis (IAP) repeat"/>
    <property type="match status" value="1"/>
</dbReference>
<dbReference type="SMART" id="SM00238">
    <property type="entry name" value="BIR"/>
    <property type="match status" value="1"/>
</dbReference>
<organism evidence="3 4">
    <name type="scientific">Meloidogyne hapla</name>
    <name type="common">Root-knot nematode worm</name>
    <dbReference type="NCBI Taxonomy" id="6305"/>
    <lineage>
        <taxon>Eukaryota</taxon>
        <taxon>Metazoa</taxon>
        <taxon>Ecdysozoa</taxon>
        <taxon>Nematoda</taxon>
        <taxon>Chromadorea</taxon>
        <taxon>Rhabditida</taxon>
        <taxon>Tylenchina</taxon>
        <taxon>Tylenchomorpha</taxon>
        <taxon>Tylenchoidea</taxon>
        <taxon>Meloidogynidae</taxon>
        <taxon>Meloidogyninae</taxon>
        <taxon>Meloidogyne</taxon>
    </lineage>
</organism>